<sequence>MDHLICFLLGTLQFGTQQMNMVDNEHGRGQYRVLWQNCQHFASYCVLGEEYMSDKNDLIEKAVMIGAAAVALGAGIAWLFGSSDSDKKESKRKEIGTVRR</sequence>
<name>A0AC34QED0_9BILA</name>
<evidence type="ECO:0000313" key="1">
    <source>
        <dbReference type="Proteomes" id="UP000887576"/>
    </source>
</evidence>
<proteinExistence type="predicted"/>
<accession>A0AC34QED0</accession>
<organism evidence="1 2">
    <name type="scientific">Panagrolaimus sp. JU765</name>
    <dbReference type="NCBI Taxonomy" id="591449"/>
    <lineage>
        <taxon>Eukaryota</taxon>
        <taxon>Metazoa</taxon>
        <taxon>Ecdysozoa</taxon>
        <taxon>Nematoda</taxon>
        <taxon>Chromadorea</taxon>
        <taxon>Rhabditida</taxon>
        <taxon>Tylenchina</taxon>
        <taxon>Panagrolaimomorpha</taxon>
        <taxon>Panagrolaimoidea</taxon>
        <taxon>Panagrolaimidae</taxon>
        <taxon>Panagrolaimus</taxon>
    </lineage>
</organism>
<protein>
    <submittedName>
        <fullName evidence="2">LRAT domain-containing protein</fullName>
    </submittedName>
</protein>
<dbReference type="Proteomes" id="UP000887576">
    <property type="component" value="Unplaced"/>
</dbReference>
<reference evidence="2" key="1">
    <citation type="submission" date="2022-11" db="UniProtKB">
        <authorList>
            <consortium name="WormBaseParasite"/>
        </authorList>
    </citation>
    <scope>IDENTIFICATION</scope>
</reference>
<dbReference type="WBParaSite" id="JU765_v2.g15439.t1">
    <property type="protein sequence ID" value="JU765_v2.g15439.t1"/>
    <property type="gene ID" value="JU765_v2.g15439"/>
</dbReference>
<evidence type="ECO:0000313" key="2">
    <source>
        <dbReference type="WBParaSite" id="JU765_v2.g15439.t1"/>
    </source>
</evidence>